<keyword evidence="1" id="KW-0812">Transmembrane</keyword>
<feature type="transmembrane region" description="Helical" evidence="1">
    <location>
        <begin position="260"/>
        <end position="279"/>
    </location>
</feature>
<dbReference type="EMBL" id="JAODUO010000781">
    <property type="protein sequence ID" value="KAK2174708.1"/>
    <property type="molecule type" value="Genomic_DNA"/>
</dbReference>
<evidence type="ECO:0000256" key="1">
    <source>
        <dbReference type="SAM" id="Phobius"/>
    </source>
</evidence>
<reference evidence="2" key="1">
    <citation type="journal article" date="2023" name="Mol. Biol. Evol.">
        <title>Third-Generation Sequencing Reveals the Adaptive Role of the Epigenome in Three Deep-Sea Polychaetes.</title>
        <authorList>
            <person name="Perez M."/>
            <person name="Aroh O."/>
            <person name="Sun Y."/>
            <person name="Lan Y."/>
            <person name="Juniper S.K."/>
            <person name="Young C.R."/>
            <person name="Angers B."/>
            <person name="Qian P.Y."/>
        </authorList>
    </citation>
    <scope>NUCLEOTIDE SEQUENCE</scope>
    <source>
        <strain evidence="2">R07B-5</strain>
    </source>
</reference>
<proteinExistence type="predicted"/>
<comment type="caution">
    <text evidence="2">The sequence shown here is derived from an EMBL/GenBank/DDBJ whole genome shotgun (WGS) entry which is preliminary data.</text>
</comment>
<keyword evidence="1" id="KW-0472">Membrane</keyword>
<dbReference type="Proteomes" id="UP001209878">
    <property type="component" value="Unassembled WGS sequence"/>
</dbReference>
<gene>
    <name evidence="2" type="ORF">NP493_782g00008</name>
</gene>
<sequence>MWDSCSDFSNLAMSCMRRLTCSRSSSFSASIWLSAAIFCSSRSSMASFISSSFDSRVFCSSAVSRFCTSVSLAVSLSSQCLSLSARLSSFSFVRMATLSSICCCKRRRASTLPLFSSCTSPSLSSSNFPTDTSILVFISSSSCFFSSFNRRIISRDFSSWSLPACSNLSTFSNKCSFSSLVAWIPSLAAASSASLSSRALCICCFAAAISRTLLVSSSSTALRASFNCDLNFSKTSLCASFAELMTESRSSSLCCRSSCSDIICLILSLLFLIVSLHLPKRISRRFTWRINIKERSLQ</sequence>
<evidence type="ECO:0000313" key="2">
    <source>
        <dbReference type="EMBL" id="KAK2174708.1"/>
    </source>
</evidence>
<keyword evidence="1" id="KW-1133">Transmembrane helix</keyword>
<dbReference type="AlphaFoldDB" id="A0AAD9KNA6"/>
<organism evidence="2 3">
    <name type="scientific">Ridgeia piscesae</name>
    <name type="common">Tubeworm</name>
    <dbReference type="NCBI Taxonomy" id="27915"/>
    <lineage>
        <taxon>Eukaryota</taxon>
        <taxon>Metazoa</taxon>
        <taxon>Spiralia</taxon>
        <taxon>Lophotrochozoa</taxon>
        <taxon>Annelida</taxon>
        <taxon>Polychaeta</taxon>
        <taxon>Sedentaria</taxon>
        <taxon>Canalipalpata</taxon>
        <taxon>Sabellida</taxon>
        <taxon>Siboglinidae</taxon>
        <taxon>Ridgeia</taxon>
    </lineage>
</organism>
<keyword evidence="3" id="KW-1185">Reference proteome</keyword>
<evidence type="ECO:0000313" key="3">
    <source>
        <dbReference type="Proteomes" id="UP001209878"/>
    </source>
</evidence>
<accession>A0AAD9KNA6</accession>
<name>A0AAD9KNA6_RIDPI</name>
<protein>
    <submittedName>
        <fullName evidence="2">Uncharacterized protein</fullName>
    </submittedName>
</protein>